<name>A0A926I358_9FIRM</name>
<reference evidence="2" key="1">
    <citation type="submission" date="2020-08" db="EMBL/GenBank/DDBJ databases">
        <title>Genome public.</title>
        <authorList>
            <person name="Liu C."/>
            <person name="Sun Q."/>
        </authorList>
    </citation>
    <scope>NUCLEOTIDE SEQUENCE</scope>
    <source>
        <strain evidence="2">NSJ-32</strain>
    </source>
</reference>
<evidence type="ECO:0000313" key="2">
    <source>
        <dbReference type="EMBL" id="MBC8545178.1"/>
    </source>
</evidence>
<dbReference type="Proteomes" id="UP000657006">
    <property type="component" value="Unassembled WGS sequence"/>
</dbReference>
<comment type="caution">
    <text evidence="2">The sequence shown here is derived from an EMBL/GenBank/DDBJ whole genome shotgun (WGS) entry which is preliminary data.</text>
</comment>
<dbReference type="AlphaFoldDB" id="A0A926I358"/>
<dbReference type="RefSeq" id="WP_249290218.1">
    <property type="nucleotide sequence ID" value="NZ_JACRSQ010000052.1"/>
</dbReference>
<feature type="region of interest" description="Disordered" evidence="1">
    <location>
        <begin position="1"/>
        <end position="148"/>
    </location>
</feature>
<accession>A0A926I358</accession>
<proteinExistence type="predicted"/>
<gene>
    <name evidence="2" type="ORF">H8730_16710</name>
</gene>
<sequence>MHAGEMKKGRGQRAHGGKFPAGSVETPMPAEKWEEKCTPARRRTTGASVQKEANSPSPASKRSCRRGNRKKNARRRDEERQRPACTRRQISRRQGRNARAGGETGRKMHAGEAKNDRGQRAKGGKFPAGVVETNKPAEKQNEKCTPAR</sequence>
<evidence type="ECO:0000313" key="3">
    <source>
        <dbReference type="Proteomes" id="UP000657006"/>
    </source>
</evidence>
<feature type="compositionally biased region" description="Basic residues" evidence="1">
    <location>
        <begin position="62"/>
        <end position="74"/>
    </location>
</feature>
<dbReference type="EMBL" id="JACRSQ010000052">
    <property type="protein sequence ID" value="MBC8545178.1"/>
    <property type="molecule type" value="Genomic_DNA"/>
</dbReference>
<evidence type="ECO:0000256" key="1">
    <source>
        <dbReference type="SAM" id="MobiDB-lite"/>
    </source>
</evidence>
<protein>
    <submittedName>
        <fullName evidence="2">Uncharacterized protein</fullName>
    </submittedName>
</protein>
<keyword evidence="3" id="KW-1185">Reference proteome</keyword>
<feature type="compositionally biased region" description="Basic and acidic residues" evidence="1">
    <location>
        <begin position="104"/>
        <end position="119"/>
    </location>
</feature>
<organism evidence="2 3">
    <name type="scientific">Bianquea renquensis</name>
    <dbReference type="NCBI Taxonomy" id="2763661"/>
    <lineage>
        <taxon>Bacteria</taxon>
        <taxon>Bacillati</taxon>
        <taxon>Bacillota</taxon>
        <taxon>Clostridia</taxon>
        <taxon>Eubacteriales</taxon>
        <taxon>Bianqueaceae</taxon>
        <taxon>Bianquea</taxon>
    </lineage>
</organism>
<feature type="compositionally biased region" description="Polar residues" evidence="1">
    <location>
        <begin position="45"/>
        <end position="60"/>
    </location>
</feature>